<evidence type="ECO:0000313" key="3">
    <source>
        <dbReference type="Proteomes" id="UP000620262"/>
    </source>
</evidence>
<comment type="caution">
    <text evidence="2">The sequence shown here is derived from an EMBL/GenBank/DDBJ whole genome shotgun (WGS) entry which is preliminary data.</text>
</comment>
<reference evidence="2 3" key="1">
    <citation type="submission" date="2020-10" db="EMBL/GenBank/DDBJ databases">
        <title>Sequencing the genomes of 1000 actinobacteria strains.</title>
        <authorList>
            <person name="Klenk H.-P."/>
        </authorList>
    </citation>
    <scope>NUCLEOTIDE SEQUENCE [LARGE SCALE GENOMIC DNA]</scope>
    <source>
        <strain evidence="2 3">DSM 7307</strain>
    </source>
</reference>
<accession>A0ABR9IKM6</accession>
<keyword evidence="3" id="KW-1185">Reference proteome</keyword>
<dbReference type="RefSeq" id="WP_192727869.1">
    <property type="nucleotide sequence ID" value="NZ_BAAAVL010000001.1"/>
</dbReference>
<dbReference type="EMBL" id="JADBEC010000001">
    <property type="protein sequence ID" value="MBE1503730.1"/>
    <property type="molecule type" value="Genomic_DNA"/>
</dbReference>
<protein>
    <submittedName>
        <fullName evidence="2">Uncharacterized protein</fullName>
    </submittedName>
</protein>
<evidence type="ECO:0000313" key="2">
    <source>
        <dbReference type="EMBL" id="MBE1503730.1"/>
    </source>
</evidence>
<evidence type="ECO:0000256" key="1">
    <source>
        <dbReference type="SAM" id="MobiDB-lite"/>
    </source>
</evidence>
<proteinExistence type="predicted"/>
<name>A0ABR9IKM6_RHIVS</name>
<sequence length="64" mass="7238">MSLLKFFLSQSDPAARVSQSEYDGDEDLLDHPDIAAMSQRELADLPLPPPAPKRPLQRQLEKYT</sequence>
<dbReference type="Proteomes" id="UP000620262">
    <property type="component" value="Unassembled WGS sequence"/>
</dbReference>
<organism evidence="2 3">
    <name type="scientific">Rhizobium viscosum</name>
    <name type="common">Arthrobacter viscosus</name>
    <dbReference type="NCBI Taxonomy" id="1673"/>
    <lineage>
        <taxon>Bacteria</taxon>
        <taxon>Pseudomonadati</taxon>
        <taxon>Pseudomonadota</taxon>
        <taxon>Alphaproteobacteria</taxon>
        <taxon>Hyphomicrobiales</taxon>
        <taxon>Rhizobiaceae</taxon>
        <taxon>Rhizobium/Agrobacterium group</taxon>
        <taxon>Rhizobium</taxon>
    </lineage>
</organism>
<gene>
    <name evidence="2" type="ORF">H4W29_000911</name>
</gene>
<feature type="region of interest" description="Disordered" evidence="1">
    <location>
        <begin position="41"/>
        <end position="64"/>
    </location>
</feature>